<dbReference type="Pfam" id="PF09345">
    <property type="entry name" value="SiaC"/>
    <property type="match status" value="1"/>
</dbReference>
<evidence type="ECO:0000313" key="3">
    <source>
        <dbReference type="Proteomes" id="UP000199452"/>
    </source>
</evidence>
<proteinExistence type="predicted"/>
<keyword evidence="3" id="KW-1185">Reference proteome</keyword>
<feature type="domain" description="SiaC family regulatory phosphoprotein" evidence="1">
    <location>
        <begin position="6"/>
        <end position="123"/>
    </location>
</feature>
<name>A0A1G6HIU8_9BACT</name>
<dbReference type="RefSeq" id="WP_092436308.1">
    <property type="nucleotide sequence ID" value="NZ_FMYP01000011.1"/>
</dbReference>
<evidence type="ECO:0000313" key="2">
    <source>
        <dbReference type="EMBL" id="SDB94028.1"/>
    </source>
</evidence>
<accession>A0A1G6HIU8</accession>
<sequence length="134" mass="15596">MKDLNIPATKNTPSIIYDPKCGVLAIKGVCHPENVKDVFFPVFEWIDEMSQGDSVFPNGVFRVHFFFRYLNSASLKYVAMFLQKLNLLALNEIPVEVEWQYEADDEDMKETCQELFSFLELKLKYSLITIPFEN</sequence>
<dbReference type="InterPro" id="IPR018530">
    <property type="entry name" value="SiaC"/>
</dbReference>
<gene>
    <name evidence="2" type="ORF">SAMN05216323_101134</name>
</gene>
<organism evidence="2 3">
    <name type="scientific">Williamwhitmania taraxaci</name>
    <dbReference type="NCBI Taxonomy" id="1640674"/>
    <lineage>
        <taxon>Bacteria</taxon>
        <taxon>Pseudomonadati</taxon>
        <taxon>Bacteroidota</taxon>
        <taxon>Bacteroidia</taxon>
        <taxon>Bacteroidales</taxon>
        <taxon>Williamwhitmaniaceae</taxon>
        <taxon>Williamwhitmania</taxon>
    </lineage>
</organism>
<dbReference type="AlphaFoldDB" id="A0A1G6HIU8"/>
<dbReference type="STRING" id="1640674.SAMN05216323_101134"/>
<dbReference type="EMBL" id="FMYP01000011">
    <property type="protein sequence ID" value="SDB94028.1"/>
    <property type="molecule type" value="Genomic_DNA"/>
</dbReference>
<evidence type="ECO:0000259" key="1">
    <source>
        <dbReference type="Pfam" id="PF09345"/>
    </source>
</evidence>
<protein>
    <recommendedName>
        <fullName evidence="1">SiaC family regulatory phosphoprotein domain-containing protein</fullName>
    </recommendedName>
</protein>
<reference evidence="2 3" key="1">
    <citation type="submission" date="2016-09" db="EMBL/GenBank/DDBJ databases">
        <authorList>
            <person name="Capua I."/>
            <person name="De Benedictis P."/>
            <person name="Joannis T."/>
            <person name="Lombin L.H."/>
            <person name="Cattoli G."/>
        </authorList>
    </citation>
    <scope>NUCLEOTIDE SEQUENCE [LARGE SCALE GENOMIC DNA]</scope>
    <source>
        <strain evidence="2 3">A7P-90m</strain>
    </source>
</reference>
<dbReference type="OrthoDB" id="5297629at2"/>
<dbReference type="Proteomes" id="UP000199452">
    <property type="component" value="Unassembled WGS sequence"/>
</dbReference>